<dbReference type="PANTHER" id="PTHR30160:SF1">
    <property type="entry name" value="LIPOPOLYSACCHARIDE 1,2-N-ACETYLGLUCOSAMINETRANSFERASE-RELATED"/>
    <property type="match status" value="1"/>
</dbReference>
<dbReference type="AlphaFoldDB" id="A0A9Q9IP22"/>
<dbReference type="SUPFAM" id="SSF53756">
    <property type="entry name" value="UDP-Glycosyltransferase/glycogen phosphorylase"/>
    <property type="match status" value="1"/>
</dbReference>
<dbReference type="KEGG" id="daur:Daura_24235"/>
<evidence type="ECO:0000313" key="4">
    <source>
        <dbReference type="Proteomes" id="UP001058003"/>
    </source>
</evidence>
<keyword evidence="1" id="KW-0328">Glycosyltransferase</keyword>
<sequence length="311" mass="32759">MLVLRALGIGDLATAVPALRGLRAAFPRHRLTLAAPAWLAPLVDLVEAVDAQLPVEDLTPRTWDGPPPELAVNLHGRGPQSHRLLRAAAPGRLLAFACPPAGHHDGPHWCDDEHEVDRWCRLLHWYGIPADRTDLDLAPPGHPAPVGVSVVHPGAKSGRRRWPVDRFAAVARQLAADGHQVVLTGGPGEEAAAHAVATAAGLDRSAVLAGRTGLGELAAVIARARLLVSGDTGVAHLATAFRTPSVVLFGPMSPQRWGPPATRPWHRAIWHGTVAEPGDTPGREPHPALLRVTPGEVLAAVSAVLSTATVH</sequence>
<name>A0A9Q9IP22_9ACTN</name>
<dbReference type="GO" id="GO:0009244">
    <property type="term" value="P:lipopolysaccharide core region biosynthetic process"/>
    <property type="evidence" value="ECO:0007669"/>
    <property type="project" value="TreeGrafter"/>
</dbReference>
<evidence type="ECO:0000256" key="2">
    <source>
        <dbReference type="ARBA" id="ARBA00022679"/>
    </source>
</evidence>
<dbReference type="GO" id="GO:0008713">
    <property type="term" value="F:ADP-heptose-lipopolysaccharide heptosyltransferase activity"/>
    <property type="evidence" value="ECO:0007669"/>
    <property type="project" value="TreeGrafter"/>
</dbReference>
<evidence type="ECO:0000313" key="3">
    <source>
        <dbReference type="EMBL" id="UWZ59729.1"/>
    </source>
</evidence>
<evidence type="ECO:0000256" key="1">
    <source>
        <dbReference type="ARBA" id="ARBA00022676"/>
    </source>
</evidence>
<dbReference type="PANTHER" id="PTHR30160">
    <property type="entry name" value="TETRAACYLDISACCHARIDE 4'-KINASE-RELATED"/>
    <property type="match status" value="1"/>
</dbReference>
<reference evidence="3" key="1">
    <citation type="submission" date="2021-04" db="EMBL/GenBank/DDBJ databases">
        <title>Dactylosporangium aurantiacum NRRL B-8018 full assembly.</title>
        <authorList>
            <person name="Hartkoorn R.C."/>
            <person name="Beaudoing E."/>
            <person name="Hot D."/>
        </authorList>
    </citation>
    <scope>NUCLEOTIDE SEQUENCE</scope>
    <source>
        <strain evidence="3">NRRL B-8018</strain>
    </source>
</reference>
<keyword evidence="4" id="KW-1185">Reference proteome</keyword>
<dbReference type="Pfam" id="PF01075">
    <property type="entry name" value="Glyco_transf_9"/>
    <property type="match status" value="1"/>
</dbReference>
<dbReference type="Proteomes" id="UP001058003">
    <property type="component" value="Chromosome"/>
</dbReference>
<keyword evidence="2" id="KW-0808">Transferase</keyword>
<dbReference type="EMBL" id="CP073767">
    <property type="protein sequence ID" value="UWZ59729.1"/>
    <property type="molecule type" value="Genomic_DNA"/>
</dbReference>
<dbReference type="InterPro" id="IPR051199">
    <property type="entry name" value="LPS_LOS_Heptosyltrfase"/>
</dbReference>
<dbReference type="GO" id="GO:0005829">
    <property type="term" value="C:cytosol"/>
    <property type="evidence" value="ECO:0007669"/>
    <property type="project" value="TreeGrafter"/>
</dbReference>
<dbReference type="Gene3D" id="3.40.50.2000">
    <property type="entry name" value="Glycogen Phosphorylase B"/>
    <property type="match status" value="2"/>
</dbReference>
<proteinExistence type="predicted"/>
<protein>
    <submittedName>
        <fullName evidence="3">Glycosyltransferase family 9 protein</fullName>
    </submittedName>
</protein>
<gene>
    <name evidence="3" type="ORF">Daura_24235</name>
</gene>
<dbReference type="InterPro" id="IPR002201">
    <property type="entry name" value="Glyco_trans_9"/>
</dbReference>
<dbReference type="CDD" id="cd03789">
    <property type="entry name" value="GT9_LPS_heptosyltransferase"/>
    <property type="match status" value="1"/>
</dbReference>
<organism evidence="3 4">
    <name type="scientific">Dactylosporangium aurantiacum</name>
    <dbReference type="NCBI Taxonomy" id="35754"/>
    <lineage>
        <taxon>Bacteria</taxon>
        <taxon>Bacillati</taxon>
        <taxon>Actinomycetota</taxon>
        <taxon>Actinomycetes</taxon>
        <taxon>Micromonosporales</taxon>
        <taxon>Micromonosporaceae</taxon>
        <taxon>Dactylosporangium</taxon>
    </lineage>
</organism>
<dbReference type="OrthoDB" id="9807356at2"/>
<accession>A0A9Q9IP22</accession>